<sequence>MRAAFRYPACPARRLIETPATVARLPQIFGADAPRLSSARMQGEAPWFHDVGHVVGHIVGHVADRDAPSRHATARRHGKTASLKTAGLKTASLKTAGLGVPHARA</sequence>
<keyword evidence="3" id="KW-1185">Reference proteome</keyword>
<name>A0ABU0LR17_9HYPH</name>
<proteinExistence type="predicted"/>
<dbReference type="Proteomes" id="UP001235094">
    <property type="component" value="Unassembled WGS sequence"/>
</dbReference>
<comment type="caution">
    <text evidence="2">The sequence shown here is derived from an EMBL/GenBank/DDBJ whole genome shotgun (WGS) entry which is preliminary data.</text>
</comment>
<accession>A0ABU0LR17</accession>
<gene>
    <name evidence="2" type="ORF">QOZ99_002032</name>
</gene>
<reference evidence="2 3" key="1">
    <citation type="submission" date="2023-07" db="EMBL/GenBank/DDBJ databases">
        <title>Genomic Encyclopedia of Type Strains, Phase IV (KMG-IV): sequencing the most valuable type-strain genomes for metagenomic binning, comparative biology and taxonomic classification.</title>
        <authorList>
            <person name="Goeker M."/>
        </authorList>
    </citation>
    <scope>NUCLEOTIDE SEQUENCE [LARGE SCALE GENOMIC DNA]</scope>
    <source>
        <strain evidence="2 3">DSM 15561</strain>
    </source>
</reference>
<dbReference type="EMBL" id="JAUSVR010000005">
    <property type="protein sequence ID" value="MDQ0511136.1"/>
    <property type="molecule type" value="Genomic_DNA"/>
</dbReference>
<protein>
    <submittedName>
        <fullName evidence="2">Uncharacterized protein</fullName>
    </submittedName>
</protein>
<organism evidence="2 3">
    <name type="scientific">Ancylobacter amanitiformis</name>
    <dbReference type="NCBI Taxonomy" id="217069"/>
    <lineage>
        <taxon>Bacteria</taxon>
        <taxon>Pseudomonadati</taxon>
        <taxon>Pseudomonadota</taxon>
        <taxon>Alphaproteobacteria</taxon>
        <taxon>Hyphomicrobiales</taxon>
        <taxon>Xanthobacteraceae</taxon>
        <taxon>Ancylobacter</taxon>
    </lineage>
</organism>
<evidence type="ECO:0000313" key="2">
    <source>
        <dbReference type="EMBL" id="MDQ0511136.1"/>
    </source>
</evidence>
<feature type="region of interest" description="Disordered" evidence="1">
    <location>
        <begin position="65"/>
        <end position="88"/>
    </location>
</feature>
<evidence type="ECO:0000313" key="3">
    <source>
        <dbReference type="Proteomes" id="UP001235094"/>
    </source>
</evidence>
<evidence type="ECO:0000256" key="1">
    <source>
        <dbReference type="SAM" id="MobiDB-lite"/>
    </source>
</evidence>